<comment type="caution">
    <text evidence="8">The sequence shown here is derived from an EMBL/GenBank/DDBJ whole genome shotgun (WGS) entry which is preliminary data.</text>
</comment>
<dbReference type="PANTHER" id="PTHR30629:SF2">
    <property type="entry name" value="PROPHAGE INTEGRASE INTS-RELATED"/>
    <property type="match status" value="1"/>
</dbReference>
<keyword evidence="3 5" id="KW-0238">DNA-binding</keyword>
<dbReference type="GO" id="GO:0006310">
    <property type="term" value="P:DNA recombination"/>
    <property type="evidence" value="ECO:0007669"/>
    <property type="project" value="UniProtKB-KW"/>
</dbReference>
<dbReference type="PROSITE" id="PS51900">
    <property type="entry name" value="CB"/>
    <property type="match status" value="1"/>
</dbReference>
<dbReference type="Gene3D" id="1.10.150.130">
    <property type="match status" value="1"/>
</dbReference>
<sequence length="258" mass="29136">MQQVIGSLEHYAFPGIGKKGMDSILPTDILAILNAMNDKPETASRVKQRISAVFDFAIQTGRATHNPAAAAPKIVRSADKRVKHHPSLPVAEIGTFLRSREEYPNRKTALLLRLLVLTLTRSGEVRYGAWSEIHGNEWHIPAARMKMGMAHVVPLSDWALETLAELRQLSDHDSPYFATNRLNRPLNSVVLSKAMQHMGYGERAVPHGFRAMGSSILNESGQWNPDAIERQLAHRERNKIRAAYNRAEYLEERQRMMQ</sequence>
<dbReference type="Gene3D" id="1.10.443.10">
    <property type="entry name" value="Intergrase catalytic core"/>
    <property type="match status" value="1"/>
</dbReference>
<dbReference type="GO" id="GO:0003677">
    <property type="term" value="F:DNA binding"/>
    <property type="evidence" value="ECO:0007669"/>
    <property type="project" value="UniProtKB-UniRule"/>
</dbReference>
<dbReference type="GO" id="GO:0015074">
    <property type="term" value="P:DNA integration"/>
    <property type="evidence" value="ECO:0007669"/>
    <property type="project" value="UniProtKB-KW"/>
</dbReference>
<evidence type="ECO:0000256" key="2">
    <source>
        <dbReference type="ARBA" id="ARBA00022908"/>
    </source>
</evidence>
<proteinExistence type="inferred from homology"/>
<protein>
    <submittedName>
        <fullName evidence="8">Site-specific recombinase, phage integrase family</fullName>
    </submittedName>
</protein>
<keyword evidence="9" id="KW-1185">Reference proteome</keyword>
<keyword evidence="4" id="KW-0233">DNA recombination</keyword>
<evidence type="ECO:0000256" key="1">
    <source>
        <dbReference type="ARBA" id="ARBA00008857"/>
    </source>
</evidence>
<dbReference type="PANTHER" id="PTHR30629">
    <property type="entry name" value="PROPHAGE INTEGRASE"/>
    <property type="match status" value="1"/>
</dbReference>
<dbReference type="Proteomes" id="UP000004870">
    <property type="component" value="Unassembled WGS sequence"/>
</dbReference>
<gene>
    <name evidence="8" type="ORF">HMPREF0198_1690</name>
</gene>
<dbReference type="AlphaFoldDB" id="C8NB12"/>
<organism evidence="8 9">
    <name type="scientific">Cardiobacterium hominis (strain ATCC 15826 / DSM 8339 / NCTC 10426 / 6573)</name>
    <dbReference type="NCBI Taxonomy" id="638300"/>
    <lineage>
        <taxon>Bacteria</taxon>
        <taxon>Pseudomonadati</taxon>
        <taxon>Pseudomonadota</taxon>
        <taxon>Gammaproteobacteria</taxon>
        <taxon>Cardiobacteriales</taxon>
        <taxon>Cardiobacteriaceae</taxon>
        <taxon>Cardiobacterium</taxon>
    </lineage>
</organism>
<dbReference type="InterPro" id="IPR002104">
    <property type="entry name" value="Integrase_catalytic"/>
</dbReference>
<dbReference type="OrthoDB" id="9795573at2"/>
<dbReference type="STRING" id="2718.CHUV0807_1819"/>
<accession>C8NB12</accession>
<dbReference type="InterPro" id="IPR010998">
    <property type="entry name" value="Integrase_recombinase_N"/>
</dbReference>
<evidence type="ECO:0000313" key="9">
    <source>
        <dbReference type="Proteomes" id="UP000004870"/>
    </source>
</evidence>
<evidence type="ECO:0000256" key="4">
    <source>
        <dbReference type="ARBA" id="ARBA00023172"/>
    </source>
</evidence>
<dbReference type="CDD" id="cd00801">
    <property type="entry name" value="INT_P4_C"/>
    <property type="match status" value="1"/>
</dbReference>
<evidence type="ECO:0000256" key="5">
    <source>
        <dbReference type="PROSITE-ProRule" id="PRU01248"/>
    </source>
</evidence>
<feature type="domain" description="Core-binding (CB)" evidence="7">
    <location>
        <begin position="1"/>
        <end position="58"/>
    </location>
</feature>
<dbReference type="PROSITE" id="PS51898">
    <property type="entry name" value="TYR_RECOMBINASE"/>
    <property type="match status" value="1"/>
</dbReference>
<evidence type="ECO:0000259" key="7">
    <source>
        <dbReference type="PROSITE" id="PS51900"/>
    </source>
</evidence>
<reference evidence="8 9" key="1">
    <citation type="submission" date="2009-08" db="EMBL/GenBank/DDBJ databases">
        <authorList>
            <person name="Qin X."/>
            <person name="Bachman B."/>
            <person name="Battles P."/>
            <person name="Bell A."/>
            <person name="Bess C."/>
            <person name="Bickham C."/>
            <person name="Chaboub L."/>
            <person name="Chen D."/>
            <person name="Coyle M."/>
            <person name="Deiros D.R."/>
            <person name="Dinh H."/>
            <person name="Forbes L."/>
            <person name="Fowler G."/>
            <person name="Francisco L."/>
            <person name="Fu Q."/>
            <person name="Gubbala S."/>
            <person name="Hale W."/>
            <person name="Han Y."/>
            <person name="Hemphill L."/>
            <person name="Highlander S.K."/>
            <person name="Hirani K."/>
            <person name="Hogues M."/>
            <person name="Jackson L."/>
            <person name="Jakkamsetti A."/>
            <person name="Javaid M."/>
            <person name="Jiang H."/>
            <person name="Korchina V."/>
            <person name="Kovar C."/>
            <person name="Lara F."/>
            <person name="Lee S."/>
            <person name="Mata R."/>
            <person name="Mathew T."/>
            <person name="Moen C."/>
            <person name="Morales K."/>
            <person name="Munidasa M."/>
            <person name="Nazareth L."/>
            <person name="Ngo R."/>
            <person name="Nguyen L."/>
            <person name="Okwuonu G."/>
            <person name="Ongeri F."/>
            <person name="Patil S."/>
            <person name="Petrosino J."/>
            <person name="Pham C."/>
            <person name="Pham P."/>
            <person name="Pu L.-L."/>
            <person name="Puazo M."/>
            <person name="Raj R."/>
            <person name="Reid J."/>
            <person name="Rouhana J."/>
            <person name="Saada N."/>
            <person name="Shang Y."/>
            <person name="Simmons D."/>
            <person name="Thornton R."/>
            <person name="Warren J."/>
            <person name="Weissenberger G."/>
            <person name="Zhang J."/>
            <person name="Zhang L."/>
            <person name="Zhou C."/>
            <person name="Zhu D."/>
            <person name="Muzny D."/>
            <person name="Worley K."/>
            <person name="Gibbs R."/>
        </authorList>
    </citation>
    <scope>NUCLEOTIDE SEQUENCE [LARGE SCALE GENOMIC DNA]</scope>
    <source>
        <strain evidence="9">ATCC 15826 / DSM 8339 / NCTC 10426 / 6573</strain>
    </source>
</reference>
<evidence type="ECO:0000313" key="8">
    <source>
        <dbReference type="EMBL" id="EEV88178.1"/>
    </source>
</evidence>
<evidence type="ECO:0000256" key="3">
    <source>
        <dbReference type="ARBA" id="ARBA00023125"/>
    </source>
</evidence>
<dbReference type="EMBL" id="ACKY01000099">
    <property type="protein sequence ID" value="EEV88178.1"/>
    <property type="molecule type" value="Genomic_DNA"/>
</dbReference>
<dbReference type="InterPro" id="IPR053876">
    <property type="entry name" value="Phage_int_M"/>
</dbReference>
<dbReference type="InterPro" id="IPR044068">
    <property type="entry name" value="CB"/>
</dbReference>
<dbReference type="HOGENOM" id="CLU_027562_0_3_6"/>
<dbReference type="Pfam" id="PF00589">
    <property type="entry name" value="Phage_integrase"/>
    <property type="match status" value="1"/>
</dbReference>
<dbReference type="InterPro" id="IPR013762">
    <property type="entry name" value="Integrase-like_cat_sf"/>
</dbReference>
<name>C8NB12_CARH6</name>
<dbReference type="InterPro" id="IPR050808">
    <property type="entry name" value="Phage_Integrase"/>
</dbReference>
<dbReference type="Pfam" id="PF22022">
    <property type="entry name" value="Phage_int_M"/>
    <property type="match status" value="1"/>
</dbReference>
<dbReference type="InterPro" id="IPR011010">
    <property type="entry name" value="DNA_brk_join_enz"/>
</dbReference>
<keyword evidence="2" id="KW-0229">DNA integration</keyword>
<comment type="similarity">
    <text evidence="1">Belongs to the 'phage' integrase family.</text>
</comment>
<feature type="domain" description="Tyr recombinase" evidence="6">
    <location>
        <begin position="83"/>
        <end position="257"/>
    </location>
</feature>
<evidence type="ECO:0000259" key="6">
    <source>
        <dbReference type="PROSITE" id="PS51898"/>
    </source>
</evidence>
<dbReference type="SUPFAM" id="SSF56349">
    <property type="entry name" value="DNA breaking-rejoining enzymes"/>
    <property type="match status" value="1"/>
</dbReference>